<name>A0A0K1JN15_9MICO</name>
<gene>
    <name evidence="1" type="ORF">VV02_22445</name>
</gene>
<dbReference type="EMBL" id="CP011112">
    <property type="protein sequence ID" value="AKU17978.1"/>
    <property type="molecule type" value="Genomic_DNA"/>
</dbReference>
<evidence type="ECO:0000313" key="1">
    <source>
        <dbReference type="EMBL" id="AKU17978.1"/>
    </source>
</evidence>
<dbReference type="Proteomes" id="UP000066480">
    <property type="component" value="Chromosome"/>
</dbReference>
<dbReference type="STRING" id="571913.VV02_22445"/>
<proteinExistence type="predicted"/>
<sequence>MDTSMPGRPARLPAAARQKSQAAARSFVLSYFAAYNEAIKNPNKAQLIGYGSGRCAACYSHGGKIEVLLQNKWHGKSDFLDLSELKVTQTGDSSVVVQGIGHELPARIADKRGRTVLVGPDSRRHYRFTLSWTHDRWFLDAIKTSATI</sequence>
<protein>
    <submittedName>
        <fullName evidence="1">Uncharacterized protein</fullName>
    </submittedName>
</protein>
<reference evidence="1 2" key="1">
    <citation type="submission" date="2015-03" db="EMBL/GenBank/DDBJ databases">
        <title>Luteipulveratus halotolerans sp. nov., a novel actinobacterium (Dermacoccaceae) from Sarawak, Malaysia.</title>
        <authorList>
            <person name="Juboi H."/>
            <person name="Basik A."/>
            <person name="Shamsul S.S."/>
            <person name="Arnold P."/>
            <person name="Schmitt E.K."/>
            <person name="Sanglier J.-J."/>
            <person name="Yeo T."/>
        </authorList>
    </citation>
    <scope>NUCLEOTIDE SEQUENCE [LARGE SCALE GENOMIC DNA]</scope>
    <source>
        <strain evidence="1 2">MN07-A0370</strain>
    </source>
</reference>
<keyword evidence="2" id="KW-1185">Reference proteome</keyword>
<accession>A0A0K1JN15</accession>
<organism evidence="1 2">
    <name type="scientific">Luteipulveratus mongoliensis</name>
    <dbReference type="NCBI Taxonomy" id="571913"/>
    <lineage>
        <taxon>Bacteria</taxon>
        <taxon>Bacillati</taxon>
        <taxon>Actinomycetota</taxon>
        <taxon>Actinomycetes</taxon>
        <taxon>Micrococcales</taxon>
        <taxon>Dermacoccaceae</taxon>
        <taxon>Luteipulveratus</taxon>
    </lineage>
</organism>
<evidence type="ECO:0000313" key="2">
    <source>
        <dbReference type="Proteomes" id="UP000066480"/>
    </source>
</evidence>
<dbReference type="KEGG" id="lmoi:VV02_22445"/>
<dbReference type="AlphaFoldDB" id="A0A0K1JN15"/>